<dbReference type="PANTHER" id="PTHR42850:SF2">
    <property type="entry name" value="BLL5683 PROTEIN"/>
    <property type="match status" value="1"/>
</dbReference>
<dbReference type="SUPFAM" id="SSF56300">
    <property type="entry name" value="Metallo-dependent phosphatases"/>
    <property type="match status" value="1"/>
</dbReference>
<dbReference type="InterPro" id="IPR024654">
    <property type="entry name" value="Calcineurin-like_PHP_lpxH"/>
</dbReference>
<proteinExistence type="inferred from homology"/>
<dbReference type="PIRSF" id="PIRSF000883">
    <property type="entry name" value="Pesterase_MJ0912"/>
    <property type="match status" value="1"/>
</dbReference>
<name>A0A934NES8_9BACT</name>
<accession>A0A934NES8</accession>
<evidence type="ECO:0000256" key="1">
    <source>
        <dbReference type="ARBA" id="ARBA00008950"/>
    </source>
</evidence>
<comment type="similarity">
    <text evidence="1">Belongs to the metallophosphoesterase superfamily. YfcE family.</text>
</comment>
<protein>
    <submittedName>
        <fullName evidence="3">Metallophosphoesterase family protein</fullName>
    </submittedName>
</protein>
<dbReference type="InterPro" id="IPR029052">
    <property type="entry name" value="Metallo-depent_PP-like"/>
</dbReference>
<feature type="domain" description="Calcineurin-like phosphoesterase" evidence="2">
    <location>
        <begin position="4"/>
        <end position="191"/>
    </location>
</feature>
<dbReference type="EMBL" id="JAEKNR010000176">
    <property type="protein sequence ID" value="MBJ7599872.1"/>
    <property type="molecule type" value="Genomic_DNA"/>
</dbReference>
<sequence>MTRVAALYDIHGNLPALESVLAEVDGAGVDLLLFGGDVAWGPLPRETLETLMRLERPARFVMGNADRELVRIWDENALGEAPLGKAEEWMWLQLDREHRDFLAAFEPLVRVEVEGLGEVLFRHGSPRSETEIVTAGTPAPLLDEMMREAGVDVAVVGHTHMQFDRSAAGGRIVNAGSVGMPYGDPGAHWALLGPDVDLRRTAYDRDEAAERIRRGGWPTADEFARENVLSVPAAEAAVGQFERMAGRA</sequence>
<reference evidence="3" key="1">
    <citation type="submission" date="2020-10" db="EMBL/GenBank/DDBJ databases">
        <title>Ca. Dormibacterota MAGs.</title>
        <authorList>
            <person name="Montgomery K."/>
        </authorList>
    </citation>
    <scope>NUCLEOTIDE SEQUENCE [LARGE SCALE GENOMIC DNA]</scope>
    <source>
        <strain evidence="3">SC8812_S17_10</strain>
    </source>
</reference>
<dbReference type="InterPro" id="IPR011152">
    <property type="entry name" value="Pesterase_MJ0912"/>
</dbReference>
<evidence type="ECO:0000313" key="3">
    <source>
        <dbReference type="EMBL" id="MBJ7599872.1"/>
    </source>
</evidence>
<comment type="caution">
    <text evidence="3">The sequence shown here is derived from an EMBL/GenBank/DDBJ whole genome shotgun (WGS) entry which is preliminary data.</text>
</comment>
<dbReference type="Gene3D" id="3.60.21.10">
    <property type="match status" value="1"/>
</dbReference>
<keyword evidence="4" id="KW-1185">Reference proteome</keyword>
<gene>
    <name evidence="3" type="ORF">JF922_17565</name>
</gene>
<dbReference type="AlphaFoldDB" id="A0A934NES8"/>
<dbReference type="RefSeq" id="WP_338203503.1">
    <property type="nucleotide sequence ID" value="NZ_JAEKNR010000176.1"/>
</dbReference>
<dbReference type="InterPro" id="IPR050126">
    <property type="entry name" value="Ap4A_hydrolase"/>
</dbReference>
<dbReference type="PANTHER" id="PTHR42850">
    <property type="entry name" value="METALLOPHOSPHOESTERASE"/>
    <property type="match status" value="1"/>
</dbReference>
<evidence type="ECO:0000259" key="2">
    <source>
        <dbReference type="Pfam" id="PF12850"/>
    </source>
</evidence>
<evidence type="ECO:0000313" key="4">
    <source>
        <dbReference type="Proteomes" id="UP000612893"/>
    </source>
</evidence>
<organism evidence="3 4">
    <name type="scientific">Candidatus Nephthysia bennettiae</name>
    <dbReference type="NCBI Taxonomy" id="3127016"/>
    <lineage>
        <taxon>Bacteria</taxon>
        <taxon>Bacillati</taxon>
        <taxon>Candidatus Dormiibacterota</taxon>
        <taxon>Candidatus Dormibacteria</taxon>
        <taxon>Candidatus Dormibacterales</taxon>
        <taxon>Candidatus Dormibacteraceae</taxon>
        <taxon>Candidatus Nephthysia</taxon>
    </lineage>
</organism>
<dbReference type="Pfam" id="PF12850">
    <property type="entry name" value="Metallophos_2"/>
    <property type="match status" value="1"/>
</dbReference>
<dbReference type="CDD" id="cd00838">
    <property type="entry name" value="MPP_superfamily"/>
    <property type="match status" value="1"/>
</dbReference>
<dbReference type="Proteomes" id="UP000612893">
    <property type="component" value="Unassembled WGS sequence"/>
</dbReference>